<feature type="domain" description="IclR-ED" evidence="5">
    <location>
        <begin position="69"/>
        <end position="269"/>
    </location>
</feature>
<dbReference type="PANTHER" id="PTHR30136:SF24">
    <property type="entry name" value="HTH-TYPE TRANSCRIPTIONAL REPRESSOR ALLR"/>
    <property type="match status" value="1"/>
</dbReference>
<gene>
    <name evidence="6" type="ORF">ACFSCY_25110</name>
</gene>
<accession>A0ABW4FSZ2</accession>
<evidence type="ECO:0000313" key="7">
    <source>
        <dbReference type="Proteomes" id="UP001597145"/>
    </source>
</evidence>
<organism evidence="6 7">
    <name type="scientific">Pseudonocardia aurantiaca</name>
    <dbReference type="NCBI Taxonomy" id="75290"/>
    <lineage>
        <taxon>Bacteria</taxon>
        <taxon>Bacillati</taxon>
        <taxon>Actinomycetota</taxon>
        <taxon>Actinomycetes</taxon>
        <taxon>Pseudonocardiales</taxon>
        <taxon>Pseudonocardiaceae</taxon>
        <taxon>Pseudonocardia</taxon>
    </lineage>
</organism>
<dbReference type="InterPro" id="IPR029016">
    <property type="entry name" value="GAF-like_dom_sf"/>
</dbReference>
<dbReference type="EMBL" id="JBHUCP010000019">
    <property type="protein sequence ID" value="MFD1532706.1"/>
    <property type="molecule type" value="Genomic_DNA"/>
</dbReference>
<dbReference type="Gene3D" id="1.10.10.10">
    <property type="entry name" value="Winged helix-like DNA-binding domain superfamily/Winged helix DNA-binding domain"/>
    <property type="match status" value="1"/>
</dbReference>
<dbReference type="Proteomes" id="UP001597145">
    <property type="component" value="Unassembled WGS sequence"/>
</dbReference>
<keyword evidence="3" id="KW-0804">Transcription</keyword>
<evidence type="ECO:0000256" key="3">
    <source>
        <dbReference type="ARBA" id="ARBA00023163"/>
    </source>
</evidence>
<keyword evidence="7" id="KW-1185">Reference proteome</keyword>
<proteinExistence type="predicted"/>
<reference evidence="7" key="1">
    <citation type="journal article" date="2019" name="Int. J. Syst. Evol. Microbiol.">
        <title>The Global Catalogue of Microorganisms (GCM) 10K type strain sequencing project: providing services to taxonomists for standard genome sequencing and annotation.</title>
        <authorList>
            <consortium name="The Broad Institute Genomics Platform"/>
            <consortium name="The Broad Institute Genome Sequencing Center for Infectious Disease"/>
            <person name="Wu L."/>
            <person name="Ma J."/>
        </authorList>
    </citation>
    <scope>NUCLEOTIDE SEQUENCE [LARGE SCALE GENOMIC DNA]</scope>
    <source>
        <strain evidence="7">JCM 12165</strain>
    </source>
</reference>
<feature type="domain" description="HTH iclR-type" evidence="4">
    <location>
        <begin position="9"/>
        <end position="68"/>
    </location>
</feature>
<dbReference type="InterPro" id="IPR005471">
    <property type="entry name" value="Tscrpt_reg_IclR_N"/>
</dbReference>
<dbReference type="InterPro" id="IPR050707">
    <property type="entry name" value="HTH_MetabolicPath_Reg"/>
</dbReference>
<evidence type="ECO:0000256" key="1">
    <source>
        <dbReference type="ARBA" id="ARBA00023015"/>
    </source>
</evidence>
<dbReference type="Pfam" id="PF09339">
    <property type="entry name" value="HTH_IclR"/>
    <property type="match status" value="1"/>
</dbReference>
<protein>
    <submittedName>
        <fullName evidence="6">IclR family transcriptional regulator</fullName>
    </submittedName>
</protein>
<dbReference type="PROSITE" id="PS51077">
    <property type="entry name" value="HTH_ICLR"/>
    <property type="match status" value="1"/>
</dbReference>
<evidence type="ECO:0000256" key="2">
    <source>
        <dbReference type="ARBA" id="ARBA00023125"/>
    </source>
</evidence>
<dbReference type="SMART" id="SM00346">
    <property type="entry name" value="HTH_ICLR"/>
    <property type="match status" value="1"/>
</dbReference>
<evidence type="ECO:0000259" key="5">
    <source>
        <dbReference type="PROSITE" id="PS51078"/>
    </source>
</evidence>
<dbReference type="Gene3D" id="3.30.450.40">
    <property type="match status" value="1"/>
</dbReference>
<dbReference type="RefSeq" id="WP_343978351.1">
    <property type="nucleotide sequence ID" value="NZ_BAAAJG010000010.1"/>
</dbReference>
<name>A0ABW4FSZ2_9PSEU</name>
<keyword evidence="2" id="KW-0238">DNA-binding</keyword>
<dbReference type="InterPro" id="IPR014757">
    <property type="entry name" value="Tscrpt_reg_IclR_C"/>
</dbReference>
<evidence type="ECO:0000313" key="6">
    <source>
        <dbReference type="EMBL" id="MFD1532706.1"/>
    </source>
</evidence>
<dbReference type="SUPFAM" id="SSF46785">
    <property type="entry name" value="Winged helix' DNA-binding domain"/>
    <property type="match status" value="1"/>
</dbReference>
<dbReference type="InterPro" id="IPR036390">
    <property type="entry name" value="WH_DNA-bd_sf"/>
</dbReference>
<dbReference type="PANTHER" id="PTHR30136">
    <property type="entry name" value="HELIX-TURN-HELIX TRANSCRIPTIONAL REGULATOR, ICLR FAMILY"/>
    <property type="match status" value="1"/>
</dbReference>
<dbReference type="Pfam" id="PF01614">
    <property type="entry name" value="IclR_C"/>
    <property type="match status" value="1"/>
</dbReference>
<evidence type="ECO:0000259" key="4">
    <source>
        <dbReference type="PROSITE" id="PS51077"/>
    </source>
</evidence>
<comment type="caution">
    <text evidence="6">The sequence shown here is derived from an EMBL/GenBank/DDBJ whole genome shotgun (WGS) entry which is preliminary data.</text>
</comment>
<dbReference type="SUPFAM" id="SSF55781">
    <property type="entry name" value="GAF domain-like"/>
    <property type="match status" value="1"/>
</dbReference>
<sequence length="269" mass="28807">MTTTSPAPVSMIDRIVIILDVFDGAHGLTLAQVVTRTGLPRSSAHRILEHLVGVHWLRRDQLRYHLGLRIMELGTLAGYQHQLRRAAAAHLHELAHRTGFIVHLAELDGPEIIYLDKLGGRFALRVPSRVGGRAPSTCTSAGKALLAYAGEHTLESLLSRPLPLPTPVSIGTERRLRNELAHIQDRGIAFDREESARGLACVGAPVGAPGAPVAAISVCGPVGRVNLEQLVAPVRATAQAVWASFSAGRTAPPGNLREIAQQPRQQVGA</sequence>
<dbReference type="InterPro" id="IPR036388">
    <property type="entry name" value="WH-like_DNA-bd_sf"/>
</dbReference>
<keyword evidence="1" id="KW-0805">Transcription regulation</keyword>
<dbReference type="PROSITE" id="PS51078">
    <property type="entry name" value="ICLR_ED"/>
    <property type="match status" value="1"/>
</dbReference>